<keyword evidence="3 4" id="KW-0975">Bacterial flagellum</keyword>
<evidence type="ECO:0000256" key="4">
    <source>
        <dbReference type="HAMAP-Rule" id="MF_00724"/>
    </source>
</evidence>
<dbReference type="PRINTS" id="PR01006">
    <property type="entry name" value="FLGHOOKFLIE"/>
</dbReference>
<dbReference type="GO" id="GO:0003774">
    <property type="term" value="F:cytoskeletal motor activity"/>
    <property type="evidence" value="ECO:0007669"/>
    <property type="project" value="InterPro"/>
</dbReference>
<dbReference type="EMBL" id="CAHPSC010000058">
    <property type="protein sequence ID" value="CAB5706076.1"/>
    <property type="molecule type" value="Genomic_DNA"/>
</dbReference>
<dbReference type="Proteomes" id="UP000834458">
    <property type="component" value="Unassembled WGS sequence"/>
</dbReference>
<evidence type="ECO:0000313" key="6">
    <source>
        <dbReference type="EMBL" id="CAB5706076.1"/>
    </source>
</evidence>
<dbReference type="NCBIfam" id="TIGR00205">
    <property type="entry name" value="fliE"/>
    <property type="match status" value="1"/>
</dbReference>
<comment type="caution">
    <text evidence="6">The sequence shown here is derived from an EMBL/GenBank/DDBJ whole genome shotgun (WGS) entry which is preliminary data.</text>
</comment>
<comment type="similarity">
    <text evidence="2 4">Belongs to the FliE family.</text>
</comment>
<dbReference type="HAMAP" id="MF_00724">
    <property type="entry name" value="FliE"/>
    <property type="match status" value="1"/>
</dbReference>
<evidence type="ECO:0000256" key="3">
    <source>
        <dbReference type="ARBA" id="ARBA00023143"/>
    </source>
</evidence>
<protein>
    <recommendedName>
        <fullName evidence="4 5">Flagellar hook-basal body complex protein FliE</fullName>
    </recommendedName>
</protein>
<gene>
    <name evidence="4 6" type="primary">fliE</name>
    <name evidence="6" type="ORF">GHA_03192</name>
</gene>
<dbReference type="GO" id="GO:0071973">
    <property type="term" value="P:bacterial-type flagellum-dependent cell motility"/>
    <property type="evidence" value="ECO:0007669"/>
    <property type="project" value="InterPro"/>
</dbReference>
<dbReference type="AlphaFoldDB" id="A0AA35D9Q7"/>
<dbReference type="GO" id="GO:0005198">
    <property type="term" value="F:structural molecule activity"/>
    <property type="evidence" value="ECO:0007669"/>
    <property type="project" value="UniProtKB-UniRule"/>
</dbReference>
<evidence type="ECO:0000313" key="7">
    <source>
        <dbReference type="Proteomes" id="UP000834458"/>
    </source>
</evidence>
<dbReference type="Pfam" id="PF02049">
    <property type="entry name" value="FliE"/>
    <property type="match status" value="1"/>
</dbReference>
<sequence length="168" mass="18631">MFFSKWELGPDTEPNVLPIIRTSLASVPPIRRPFPHLFAQMPGLHLPTIAPSIKNNLGMNTMDLRLQSTNSALTPISSDMAQRLTKPVQQAEADGHGFSHALENALRSVSAAQNHSSHLQHEVQMENPSVSLEETMVAMQKAQIGFQATLHVRNRLVQAYTDVMNMQV</sequence>
<evidence type="ECO:0000256" key="5">
    <source>
        <dbReference type="NCBIfam" id="TIGR00205"/>
    </source>
</evidence>
<dbReference type="PANTHER" id="PTHR34653:SF1">
    <property type="entry name" value="FLAGELLAR HOOK-BASAL BODY COMPLEX PROTEIN FLIE"/>
    <property type="match status" value="1"/>
</dbReference>
<reference evidence="6" key="1">
    <citation type="submission" date="2020-05" db="EMBL/GenBank/DDBJ databases">
        <authorList>
            <person name="Delgado-Blas J."/>
        </authorList>
    </citation>
    <scope>NUCLEOTIDE SEQUENCE</scope>
    <source>
        <strain evidence="6">BB1454</strain>
    </source>
</reference>
<name>A0AA35D9Q7_9BURK</name>
<dbReference type="PANTHER" id="PTHR34653">
    <property type="match status" value="1"/>
</dbReference>
<dbReference type="GO" id="GO:0009425">
    <property type="term" value="C:bacterial-type flagellum basal body"/>
    <property type="evidence" value="ECO:0007669"/>
    <property type="project" value="UniProtKB-SubCell"/>
</dbReference>
<comment type="subcellular location">
    <subcellularLocation>
        <location evidence="1 4">Bacterial flagellum basal body</location>
    </subcellularLocation>
</comment>
<keyword evidence="6" id="KW-0966">Cell projection</keyword>
<evidence type="ECO:0000256" key="1">
    <source>
        <dbReference type="ARBA" id="ARBA00004117"/>
    </source>
</evidence>
<proteinExistence type="inferred from homology"/>
<evidence type="ECO:0000256" key="2">
    <source>
        <dbReference type="ARBA" id="ARBA00009272"/>
    </source>
</evidence>
<accession>A0AA35D9Q7</accession>
<organism evidence="6 7">
    <name type="scientific">Comamonas aquatica</name>
    <dbReference type="NCBI Taxonomy" id="225991"/>
    <lineage>
        <taxon>Bacteria</taxon>
        <taxon>Pseudomonadati</taxon>
        <taxon>Pseudomonadota</taxon>
        <taxon>Betaproteobacteria</taxon>
        <taxon>Burkholderiales</taxon>
        <taxon>Comamonadaceae</taxon>
        <taxon>Comamonas</taxon>
    </lineage>
</organism>
<dbReference type="InterPro" id="IPR001624">
    <property type="entry name" value="FliE"/>
</dbReference>
<keyword evidence="6" id="KW-0969">Cilium</keyword>
<keyword evidence="6" id="KW-0282">Flagellum</keyword>